<evidence type="ECO:0000313" key="3">
    <source>
        <dbReference type="Proteomes" id="UP001199919"/>
    </source>
</evidence>
<dbReference type="RefSeq" id="WP_232176449.1">
    <property type="nucleotide sequence ID" value="NZ_JAJPWV010000002.1"/>
</dbReference>
<reference evidence="2 3" key="1">
    <citation type="submission" date="2021-12" db="EMBL/GenBank/DDBJ databases">
        <title>Mucilaginibacter roseus genome.</title>
        <authorList>
            <person name="Ferreira J.R."/>
            <person name="Newman J.D."/>
        </authorList>
    </citation>
    <scope>NUCLEOTIDE SEQUENCE [LARGE SCALE GENOMIC DNA]</scope>
    <source>
        <strain evidence="2 3">LMG 28454</strain>
    </source>
</reference>
<proteinExistence type="predicted"/>
<comment type="caution">
    <text evidence="2">The sequence shown here is derived from an EMBL/GenBank/DDBJ whole genome shotgun (WGS) entry which is preliminary data.</text>
</comment>
<dbReference type="EMBL" id="JAJPWV010000002">
    <property type="protein sequence ID" value="MCD8740117.1"/>
    <property type="molecule type" value="Genomic_DNA"/>
</dbReference>
<evidence type="ECO:0000313" key="2">
    <source>
        <dbReference type="EMBL" id="MCD8740117.1"/>
    </source>
</evidence>
<sequence length="243" mass="27104">MAEITIIGSGDAFGSGGRMSTCFYVKADGGNFLIDCGASAIPGIKKNGINPDDIDVVLLSHFHGDHYGGLPFLLLEMAVYGRLKPLVIVSPPGCRERLEKLLELLYPGTEVWSKLKINFYEYEAHVTLNIGLLKVTAFPVIHTAEVLPHGLRIQVDGKIIAYSGDTSWTDELIPLSADADLFICECNFFDLEVKNHLNYQTLKEKLVLLSYKKIFLTHFDNEMMRNFDRVELPCASDGMRIAF</sequence>
<dbReference type="InterPro" id="IPR036866">
    <property type="entry name" value="RibonucZ/Hydroxyglut_hydro"/>
</dbReference>
<dbReference type="Pfam" id="PF23023">
    <property type="entry name" value="Anti-Pycsar_Apyc1"/>
    <property type="match status" value="1"/>
</dbReference>
<evidence type="ECO:0000259" key="1">
    <source>
        <dbReference type="SMART" id="SM00849"/>
    </source>
</evidence>
<protein>
    <submittedName>
        <fullName evidence="2">MBL fold metallo-hydrolase</fullName>
    </submittedName>
</protein>
<keyword evidence="3" id="KW-1185">Reference proteome</keyword>
<gene>
    <name evidence="2" type="ORF">LT679_05840</name>
</gene>
<dbReference type="Proteomes" id="UP001199919">
    <property type="component" value="Unassembled WGS sequence"/>
</dbReference>
<dbReference type="CDD" id="cd07740">
    <property type="entry name" value="metallo-hydrolase-like_MBL-fold"/>
    <property type="match status" value="1"/>
</dbReference>
<organism evidence="2 3">
    <name type="scientific">Mucilaginibacter roseus</name>
    <dbReference type="NCBI Taxonomy" id="1528868"/>
    <lineage>
        <taxon>Bacteria</taxon>
        <taxon>Pseudomonadati</taxon>
        <taxon>Bacteroidota</taxon>
        <taxon>Sphingobacteriia</taxon>
        <taxon>Sphingobacteriales</taxon>
        <taxon>Sphingobacteriaceae</taxon>
        <taxon>Mucilaginibacter</taxon>
    </lineage>
</organism>
<dbReference type="PANTHER" id="PTHR46018:SF7">
    <property type="entry name" value="RIBONUCLEASE Z"/>
    <property type="match status" value="1"/>
</dbReference>
<dbReference type="PANTHER" id="PTHR46018">
    <property type="entry name" value="ZINC PHOSPHODIESTERASE ELAC PROTEIN 1"/>
    <property type="match status" value="1"/>
</dbReference>
<dbReference type="SUPFAM" id="SSF56281">
    <property type="entry name" value="Metallo-hydrolase/oxidoreductase"/>
    <property type="match status" value="1"/>
</dbReference>
<feature type="domain" description="Metallo-beta-lactamase" evidence="1">
    <location>
        <begin position="19"/>
        <end position="218"/>
    </location>
</feature>
<dbReference type="SMART" id="SM00849">
    <property type="entry name" value="Lactamase_B"/>
    <property type="match status" value="1"/>
</dbReference>
<accession>A0ABS8U2P7</accession>
<dbReference type="Gene3D" id="3.60.15.10">
    <property type="entry name" value="Ribonuclease Z/Hydroxyacylglutathione hydrolase-like"/>
    <property type="match status" value="1"/>
</dbReference>
<dbReference type="InterPro" id="IPR001279">
    <property type="entry name" value="Metallo-B-lactamas"/>
</dbReference>
<name>A0ABS8U2P7_9SPHI</name>